<name>A0AA35IXC8_SACMI</name>
<evidence type="ECO:0008006" key="3">
    <source>
        <dbReference type="Google" id="ProtNLM"/>
    </source>
</evidence>
<evidence type="ECO:0000313" key="1">
    <source>
        <dbReference type="EMBL" id="CAI4038649.1"/>
    </source>
</evidence>
<dbReference type="EMBL" id="OX365761">
    <property type="protein sequence ID" value="CAI4038649.1"/>
    <property type="molecule type" value="Genomic_DNA"/>
</dbReference>
<reference evidence="1" key="1">
    <citation type="submission" date="2022-10" db="EMBL/GenBank/DDBJ databases">
        <authorList>
            <person name="Byrne P K."/>
        </authorList>
    </citation>
    <scope>NUCLEOTIDE SEQUENCE</scope>
    <source>
        <strain evidence="1">IFO1815</strain>
    </source>
</reference>
<organism evidence="1 2">
    <name type="scientific">Saccharomyces mikatae IFO 1815</name>
    <dbReference type="NCBI Taxonomy" id="226126"/>
    <lineage>
        <taxon>Eukaryota</taxon>
        <taxon>Fungi</taxon>
        <taxon>Dikarya</taxon>
        <taxon>Ascomycota</taxon>
        <taxon>Saccharomycotina</taxon>
        <taxon>Saccharomycetes</taxon>
        <taxon>Saccharomycetales</taxon>
        <taxon>Saccharomycetaceae</taxon>
        <taxon>Saccharomyces</taxon>
    </lineage>
</organism>
<dbReference type="AlphaFoldDB" id="A0AA35IXC8"/>
<protein>
    <recommendedName>
        <fullName evidence="3">Isc10p</fullName>
    </recommendedName>
</protein>
<dbReference type="Proteomes" id="UP001161438">
    <property type="component" value="Chromosome 5"/>
</dbReference>
<dbReference type="RefSeq" id="XP_056081764.1">
    <property type="nucleotide sequence ID" value="XM_056222033.1"/>
</dbReference>
<keyword evidence="2" id="KW-1185">Reference proteome</keyword>
<dbReference type="GeneID" id="80917860"/>
<gene>
    <name evidence="1" type="primary">SMKI05G2640</name>
    <name evidence="1" type="ORF">SMKI_05G2640</name>
</gene>
<proteinExistence type="predicted"/>
<sequence length="267" mass="31410">MDVDERLQQDENQTHLFLQRKPSGFLIKEKVTTISKDSDNIRLRDLNFNHRKKKDEKTRAEQVPIQISFKKSKKSELRNGSESIELSDINLDYIPDSPPIENISGPGNSTVVTPKNIIHLQSDADLILKECDHNYDCGPFYRLYNYENRIEIDDYEAIIKAILTDEIAGTYPVFERELEYQELKTLVRKRDYILYYLLSKDHMGFFRLREERTLFYTYPSIAYTSPLGYLDDGSENELFAEEDDEVLQSFDFENMSSVRTLDSNVWR</sequence>
<evidence type="ECO:0000313" key="2">
    <source>
        <dbReference type="Proteomes" id="UP001161438"/>
    </source>
</evidence>
<accession>A0AA35IXC8</accession>